<feature type="transmembrane region" description="Helical" evidence="1">
    <location>
        <begin position="76"/>
        <end position="95"/>
    </location>
</feature>
<dbReference type="Proteomes" id="UP000192917">
    <property type="component" value="Unassembled WGS sequence"/>
</dbReference>
<accession>A0A1Y6CLX5</accession>
<proteinExistence type="predicted"/>
<evidence type="ECO:0000313" key="2">
    <source>
        <dbReference type="EMBL" id="SMF72604.1"/>
    </source>
</evidence>
<keyword evidence="3" id="KW-1185">Reference proteome</keyword>
<feature type="transmembrane region" description="Helical" evidence="1">
    <location>
        <begin position="101"/>
        <end position="120"/>
    </location>
</feature>
<evidence type="ECO:0000256" key="1">
    <source>
        <dbReference type="SAM" id="Phobius"/>
    </source>
</evidence>
<keyword evidence="1" id="KW-1133">Transmembrane helix</keyword>
<organism evidence="2 3">
    <name type="scientific">Tistlia consotensis USBA 355</name>
    <dbReference type="NCBI Taxonomy" id="560819"/>
    <lineage>
        <taxon>Bacteria</taxon>
        <taxon>Pseudomonadati</taxon>
        <taxon>Pseudomonadota</taxon>
        <taxon>Alphaproteobacteria</taxon>
        <taxon>Rhodospirillales</taxon>
        <taxon>Rhodovibrionaceae</taxon>
        <taxon>Tistlia</taxon>
    </lineage>
</organism>
<protein>
    <submittedName>
        <fullName evidence="2">Uncharacterized protein</fullName>
    </submittedName>
</protein>
<evidence type="ECO:0000313" key="3">
    <source>
        <dbReference type="Proteomes" id="UP000192917"/>
    </source>
</evidence>
<feature type="transmembrane region" description="Helical" evidence="1">
    <location>
        <begin position="38"/>
        <end position="56"/>
    </location>
</feature>
<reference evidence="2 3" key="1">
    <citation type="submission" date="2017-04" db="EMBL/GenBank/DDBJ databases">
        <authorList>
            <person name="Afonso C.L."/>
            <person name="Miller P.J."/>
            <person name="Scott M.A."/>
            <person name="Spackman E."/>
            <person name="Goraichik I."/>
            <person name="Dimitrov K.M."/>
            <person name="Suarez D.L."/>
            <person name="Swayne D.E."/>
        </authorList>
    </citation>
    <scope>NUCLEOTIDE SEQUENCE [LARGE SCALE GENOMIC DNA]</scope>
    <source>
        <strain evidence="2 3">USBA 355</strain>
    </source>
</reference>
<dbReference type="STRING" id="560819.SAMN05428998_13145"/>
<dbReference type="EMBL" id="FWZX01000031">
    <property type="protein sequence ID" value="SMF72604.1"/>
    <property type="molecule type" value="Genomic_DNA"/>
</dbReference>
<feature type="transmembrane region" description="Helical" evidence="1">
    <location>
        <begin position="244"/>
        <end position="269"/>
    </location>
</feature>
<sequence length="274" mass="30861">MSRFATRRLRNGLAGLLAMALLWTVVELRGLTMQDSGRLTGWLLVAALVVLGAYNLRKKLPVLPLGDSASWLQLHLYLGLVTALLFFLHGGWGLPDGPLEILLWGLVLGLLVTGIFGLALSRLAPAALTWHGERVIHERIPQLRRRLADEVEELVTRAVEETSSGTLAGYHVNVLKRYFARPRHRWYHLVRSKRPLRHLCREIEALKRYLGPGDRAVLDEIEARIVAKDNLDFQETWQGLLKGWLFLHVPLTYATLVMVPLHVVLAYAFGAGRP</sequence>
<dbReference type="RefSeq" id="WP_085125694.1">
    <property type="nucleotide sequence ID" value="NZ_FWZX01000031.1"/>
</dbReference>
<dbReference type="AlphaFoldDB" id="A0A1Y6CLX5"/>
<keyword evidence="1" id="KW-0812">Transmembrane</keyword>
<keyword evidence="1" id="KW-0472">Membrane</keyword>
<name>A0A1Y6CLX5_9PROT</name>
<gene>
    <name evidence="2" type="ORF">SAMN05428998_13145</name>
</gene>